<dbReference type="Pfam" id="PF00156">
    <property type="entry name" value="Pribosyltran"/>
    <property type="match status" value="1"/>
</dbReference>
<dbReference type="Pfam" id="PF13793">
    <property type="entry name" value="Pribosyltran_N"/>
    <property type="match status" value="1"/>
</dbReference>
<dbReference type="EMBL" id="MN732867">
    <property type="protein sequence ID" value="QGZ16266.1"/>
    <property type="molecule type" value="Genomic_DNA"/>
</dbReference>
<dbReference type="GO" id="GO:0004749">
    <property type="term" value="F:ribose phosphate diphosphokinase activity"/>
    <property type="evidence" value="ECO:0007669"/>
    <property type="project" value="TreeGrafter"/>
</dbReference>
<dbReference type="GO" id="GO:0006015">
    <property type="term" value="P:5-phosphoribose 1-diphosphate biosynthetic process"/>
    <property type="evidence" value="ECO:0007669"/>
    <property type="project" value="TreeGrafter"/>
</dbReference>
<keyword evidence="5" id="KW-1185">Reference proteome</keyword>
<dbReference type="NCBIfam" id="TIGR01251">
    <property type="entry name" value="ribP_PPkin"/>
    <property type="match status" value="1"/>
</dbReference>
<dbReference type="Proteomes" id="UP000433183">
    <property type="component" value="Segment"/>
</dbReference>
<evidence type="ECO:0000259" key="2">
    <source>
        <dbReference type="Pfam" id="PF00156"/>
    </source>
</evidence>
<dbReference type="InterPro" id="IPR029057">
    <property type="entry name" value="PRTase-like"/>
</dbReference>
<accession>A0A6B9JB75</accession>
<dbReference type="GO" id="GO:0000287">
    <property type="term" value="F:magnesium ion binding"/>
    <property type="evidence" value="ECO:0007669"/>
    <property type="project" value="InterPro"/>
</dbReference>
<proteinExistence type="predicted"/>
<dbReference type="SMART" id="SM01400">
    <property type="entry name" value="Pribosyltran_N"/>
    <property type="match status" value="1"/>
</dbReference>
<feature type="domain" description="Phosphoribosyltransferase" evidence="2">
    <location>
        <begin position="164"/>
        <end position="255"/>
    </location>
</feature>
<dbReference type="InterPro" id="IPR029099">
    <property type="entry name" value="Pribosyltran_N"/>
</dbReference>
<dbReference type="GO" id="GO:0002189">
    <property type="term" value="C:ribose phosphate diphosphokinase complex"/>
    <property type="evidence" value="ECO:0007669"/>
    <property type="project" value="TreeGrafter"/>
</dbReference>
<dbReference type="PANTHER" id="PTHR10210:SF41">
    <property type="entry name" value="RIBOSE-PHOSPHATE PYROPHOSPHOKINASE 1, CHLOROPLASTIC"/>
    <property type="match status" value="1"/>
</dbReference>
<dbReference type="CDD" id="cd06223">
    <property type="entry name" value="PRTases_typeI"/>
    <property type="match status" value="1"/>
</dbReference>
<evidence type="ECO:0000313" key="5">
    <source>
        <dbReference type="Proteomes" id="UP000433183"/>
    </source>
</evidence>
<reference evidence="4 5" key="1">
    <citation type="submission" date="2019-11" db="EMBL/GenBank/DDBJ databases">
        <title>Characterization of a new Erwinia amylovora bacteriophage.</title>
        <authorList>
            <person name="Valentovich L.N."/>
            <person name="Akhremchuk A.E."/>
            <person name="Besarab N.V."/>
            <person name="Lagonenko A.L."/>
        </authorList>
    </citation>
    <scope>NUCLEOTIDE SEQUENCE [LARGE SCALE GENOMIC DNA]</scope>
</reference>
<dbReference type="PANTHER" id="PTHR10210">
    <property type="entry name" value="RIBOSE-PHOSPHATE DIPHOSPHOKINASE FAMILY MEMBER"/>
    <property type="match status" value="1"/>
</dbReference>
<dbReference type="Gene3D" id="3.40.50.2020">
    <property type="match status" value="2"/>
</dbReference>
<dbReference type="GO" id="GO:0006164">
    <property type="term" value="P:purine nucleotide biosynthetic process"/>
    <property type="evidence" value="ECO:0007669"/>
    <property type="project" value="TreeGrafter"/>
</dbReference>
<protein>
    <submittedName>
        <fullName evidence="4">Phosphoribosylpyrophosphate synthetase</fullName>
    </submittedName>
</protein>
<evidence type="ECO:0000313" key="4">
    <source>
        <dbReference type="EMBL" id="QGZ16266.1"/>
    </source>
</evidence>
<gene>
    <name evidence="4" type="ORF">Hena1_00900</name>
</gene>
<dbReference type="InterPro" id="IPR000836">
    <property type="entry name" value="PRTase_dom"/>
</dbReference>
<dbReference type="SUPFAM" id="SSF53271">
    <property type="entry name" value="PRTase-like"/>
    <property type="match status" value="2"/>
</dbReference>
<sequence length="283" mass="31007">MNNVTLQLNNLQVPVKHFTFNGGEEQVVIDQAASPKGRVAYVDITAKLKSSMDVMTLVMLTDACRHIHNLDDCARFTLHMPYIPYARQDRVMNAGEAAAVKAFVNVIAGLKFDKIVVADPHSDVATNLLDNIGARLEVISQDTLFSEYMGNTGEIKRNTRICTVGRGNPVIVAPDAGARKKAQKVADRYGFRIVEAGKVRDVRDGKITGTSVHDDVTGLPCIIVDDICDGGRTFVPLAAALKEKGASQVILYVTHGIFSNGKQFLLDAGIEQVHAYYDWKENF</sequence>
<organism evidence="4 5">
    <name type="scientific">Erwinia phage Hena1</name>
    <dbReference type="NCBI Taxonomy" id="2678601"/>
    <lineage>
        <taxon>Viruses</taxon>
        <taxon>Duplodnaviria</taxon>
        <taxon>Heunggongvirae</taxon>
        <taxon>Uroviricota</taxon>
        <taxon>Caudoviricetes</taxon>
        <taxon>Vequintavirinae</taxon>
        <taxon>Henunavirus</taxon>
        <taxon>Henunavirus hena1</taxon>
    </lineage>
</organism>
<feature type="domain" description="Ribose-phosphate pyrophosphokinase N-terminal" evidence="3">
    <location>
        <begin position="5"/>
        <end position="107"/>
    </location>
</feature>
<dbReference type="InterPro" id="IPR005946">
    <property type="entry name" value="Rib-P_diPkinase"/>
</dbReference>
<name>A0A6B9JB75_9CAUD</name>
<evidence type="ECO:0000259" key="3">
    <source>
        <dbReference type="Pfam" id="PF13793"/>
    </source>
</evidence>
<keyword evidence="1" id="KW-0545">Nucleotide biosynthesis</keyword>
<evidence type="ECO:0000256" key="1">
    <source>
        <dbReference type="ARBA" id="ARBA00022727"/>
    </source>
</evidence>